<comment type="caution">
    <text evidence="4">The sequence shown here is derived from an EMBL/GenBank/DDBJ whole genome shotgun (WGS) entry which is preliminary data.</text>
</comment>
<evidence type="ECO:0000313" key="4">
    <source>
        <dbReference type="EMBL" id="MER2490823.1"/>
    </source>
</evidence>
<dbReference type="Pfam" id="PF03534">
    <property type="entry name" value="SpvB"/>
    <property type="match status" value="1"/>
</dbReference>
<keyword evidence="3" id="KW-0843">Virulence</keyword>
<dbReference type="RefSeq" id="WP_350400641.1">
    <property type="nucleotide sequence ID" value="NZ_JBELOE010000067.1"/>
</dbReference>
<evidence type="ECO:0000313" key="5">
    <source>
        <dbReference type="Proteomes" id="UP001467690"/>
    </source>
</evidence>
<protein>
    <submittedName>
        <fullName evidence="4">SpvB/TcaC N-terminal domain-containing protein</fullName>
    </submittedName>
</protein>
<proteinExistence type="predicted"/>
<comment type="subcellular location">
    <subcellularLocation>
        <location evidence="1">Secreted</location>
    </subcellularLocation>
</comment>
<keyword evidence="5" id="KW-1185">Reference proteome</keyword>
<name>A0ABV1RD06_9ALTE</name>
<gene>
    <name evidence="4" type="ORF">ABS311_02865</name>
</gene>
<evidence type="ECO:0000256" key="1">
    <source>
        <dbReference type="ARBA" id="ARBA00004613"/>
    </source>
</evidence>
<evidence type="ECO:0000256" key="3">
    <source>
        <dbReference type="ARBA" id="ARBA00023026"/>
    </source>
</evidence>
<dbReference type="InterPro" id="IPR003284">
    <property type="entry name" value="Sal_SpvB"/>
</dbReference>
<reference evidence="4 5" key="1">
    <citation type="submission" date="2024-06" db="EMBL/GenBank/DDBJ databases">
        <authorList>
            <person name="Chen R.Y."/>
        </authorList>
    </citation>
    <scope>NUCLEOTIDE SEQUENCE [LARGE SCALE GENOMIC DNA]</scope>
    <source>
        <strain evidence="4 5">D2</strain>
    </source>
</reference>
<organism evidence="4 5">
    <name type="scientific">Catenovulum sediminis</name>
    <dbReference type="NCBI Taxonomy" id="1740262"/>
    <lineage>
        <taxon>Bacteria</taxon>
        <taxon>Pseudomonadati</taxon>
        <taxon>Pseudomonadota</taxon>
        <taxon>Gammaproteobacteria</taxon>
        <taxon>Alteromonadales</taxon>
        <taxon>Alteromonadaceae</taxon>
        <taxon>Catenovulum</taxon>
    </lineage>
</organism>
<dbReference type="EMBL" id="JBELOE010000067">
    <property type="protein sequence ID" value="MER2490823.1"/>
    <property type="molecule type" value="Genomic_DNA"/>
</dbReference>
<keyword evidence="2" id="KW-0964">Secreted</keyword>
<accession>A0ABV1RD06</accession>
<dbReference type="Proteomes" id="UP001467690">
    <property type="component" value="Unassembled WGS sequence"/>
</dbReference>
<evidence type="ECO:0000256" key="2">
    <source>
        <dbReference type="ARBA" id="ARBA00022525"/>
    </source>
</evidence>
<sequence>MFNFDFKPLGLNILLFIVTSFLSNNLLAATFAFGSNWHTAKPSSPITKTYTDSGGEAIVIDMLEYPSLEYTLVITSPSGVQHLPTYNRYETFNDLQAGTYKFELERCVEDVNYNYSCEYNSSVIEITLTAEIPPEPTAEEAPSLVGNLPYIMDVNSKGEATLGFPLDLLPGVAGFKPALSINYNSGDKLQQTELRKPSRTLGYGWYLSGLSEIRRCKVGKNQSYNIQLSNSDNLCIDDQPLTLISGSHLSSGALYRTQIHSNILVEAKSNNNVLWFEAKLPNGTNIQYGNSANSQVPSSNATVYQWSINQSTDVSGNKIQYTYVANNDGTNHISEIEYDGAKIIFDYIDNRTDQTTIQIGSSTQTQTSLLKRVEVKMNNVKVREYHLNSKLIAGKNLLDNIQLCGYVWQGNKKCLPPTRFTWETSSVPTEVGAILTGITDSLGANHQFSYKTSTSAGTQASFSENPFMGGIDFDSTVAYFFPIILSAKLFIIRSAKKCATLPHCHHNNFQLSQIAVIV</sequence>